<evidence type="ECO:0000256" key="9">
    <source>
        <dbReference type="ARBA" id="ARBA00022982"/>
    </source>
</evidence>
<dbReference type="SUPFAM" id="SSF81342">
    <property type="entry name" value="Transmembrane di-heme cytochromes"/>
    <property type="match status" value="1"/>
</dbReference>
<feature type="transmembrane region" description="Helical" evidence="14">
    <location>
        <begin position="305"/>
        <end position="330"/>
    </location>
</feature>
<proteinExistence type="inferred from homology"/>
<dbReference type="PANTHER" id="PTHR30074">
    <property type="entry name" value="FORMATE DEHYDROGENASE, NITRATE-INDUCIBLE, CYTOCHROME B556 FDN SUBUNIT"/>
    <property type="match status" value="1"/>
</dbReference>
<reference evidence="16 17" key="1">
    <citation type="journal article" date="2016" name="Int. J. Syst. Evol. Microbiol.">
        <title>Labrenzia salina sp. nov., isolated from the rhizosphere of the halophyte Arthrocnemum macrostachyum.</title>
        <authorList>
            <person name="Camacho M."/>
            <person name="Redondo-Gomez S."/>
            <person name="Rodriguez-Llorente I."/>
            <person name="Rohde M."/>
            <person name="Sproer C."/>
            <person name="Schumann P."/>
            <person name="Klenk H.P."/>
            <person name="Montero-Calasanz M.D.C."/>
        </authorList>
    </citation>
    <scope>NUCLEOTIDE SEQUENCE [LARGE SCALE GENOMIC DNA]</scope>
    <source>
        <strain evidence="16 17">DSM 29163</strain>
    </source>
</reference>
<keyword evidence="9" id="KW-0249">Electron transport</keyword>
<dbReference type="InterPro" id="IPR006471">
    <property type="entry name" value="Formate_DH_gsu"/>
</dbReference>
<feature type="domain" description="Cytochrome b561 bacterial/Ni-hydrogenase" evidence="15">
    <location>
        <begin position="195"/>
        <end position="375"/>
    </location>
</feature>
<dbReference type="EC" id="1.17.1.9" evidence="16"/>
<comment type="subcellular location">
    <subcellularLocation>
        <location evidence="2">Cell membrane</location>
        <topology evidence="2">Multi-pass membrane protein</topology>
    </subcellularLocation>
</comment>
<keyword evidence="4" id="KW-0813">Transport</keyword>
<feature type="region of interest" description="Disordered" evidence="13">
    <location>
        <begin position="64"/>
        <end position="99"/>
    </location>
</feature>
<keyword evidence="8" id="KW-0479">Metal-binding</keyword>
<dbReference type="GO" id="GO:0008863">
    <property type="term" value="F:formate dehydrogenase (NAD+) activity"/>
    <property type="evidence" value="ECO:0007669"/>
    <property type="project" value="UniProtKB-EC"/>
</dbReference>
<keyword evidence="11" id="KW-0408">Iron</keyword>
<protein>
    <submittedName>
        <fullName evidence="16">Formate dehydrogenase subunit gamma</fullName>
        <ecNumber evidence="16">1.17.1.9</ecNumber>
    </submittedName>
</protein>
<dbReference type="InterPro" id="IPR051817">
    <property type="entry name" value="FDH_cytochrome_b556_subunit"/>
</dbReference>
<evidence type="ECO:0000256" key="14">
    <source>
        <dbReference type="SAM" id="Phobius"/>
    </source>
</evidence>
<evidence type="ECO:0000313" key="17">
    <source>
        <dbReference type="Proteomes" id="UP001300261"/>
    </source>
</evidence>
<feature type="transmembrane region" description="Helical" evidence="14">
    <location>
        <begin position="245"/>
        <end position="268"/>
    </location>
</feature>
<keyword evidence="10 14" id="KW-1133">Transmembrane helix</keyword>
<evidence type="ECO:0000256" key="11">
    <source>
        <dbReference type="ARBA" id="ARBA00023004"/>
    </source>
</evidence>
<dbReference type="Gene3D" id="1.20.950.20">
    <property type="entry name" value="Transmembrane di-heme cytochromes, Chain C"/>
    <property type="match status" value="1"/>
</dbReference>
<keyword evidence="6" id="KW-0349">Heme</keyword>
<keyword evidence="17" id="KW-1185">Reference proteome</keyword>
<keyword evidence="12 14" id="KW-0472">Membrane</keyword>
<keyword evidence="5" id="KW-1003">Cell membrane</keyword>
<evidence type="ECO:0000313" key="16">
    <source>
        <dbReference type="EMBL" id="MCX2722684.1"/>
    </source>
</evidence>
<dbReference type="PANTHER" id="PTHR30074:SF6">
    <property type="entry name" value="FORMATE DEHYDROGENASE GAMMA SUBUNIT"/>
    <property type="match status" value="1"/>
</dbReference>
<evidence type="ECO:0000256" key="7">
    <source>
        <dbReference type="ARBA" id="ARBA00022692"/>
    </source>
</evidence>
<sequence length="406" mass="44297">MTRSIAGICAVLLLALFAYTIYLATTSNQLVVPTNGVIGSSGVDDPAEGQAGLEALTARTGLQRWRAQSGPSPEAGQAVAPTKATPGDADTPPASAGVAQPRGMELTQEWLSQRNQQEEILQTPQFVQGVTSLPEAERNVFVQPQGRDWRSSRNGPILFGGGLYIFGVAALLAIFLAVRGRVPLKEGFSGRTVPRFNAVERANHWMTAGSFVLMALTGLIVLYGKSVIRPWLGAEAFADLTRGSVWVHMAMILPFTLGLLVMIGAWLWQNLPSRLDWQWLKHGGGFLSDRSKNPPARRFNAGQKLVFWAVILGGTALIVSGLTLMFPFLWAGYDGMQLAQTIHVVVALLMIGVIFGHIYIGTIGMVGAFDAMWSGRVDRNWAKEHHSLWYRRRFEEDTSGKNQPAE</sequence>
<evidence type="ECO:0000256" key="2">
    <source>
        <dbReference type="ARBA" id="ARBA00004651"/>
    </source>
</evidence>
<dbReference type="NCBIfam" id="TIGR01583">
    <property type="entry name" value="formate-DH-gamm"/>
    <property type="match status" value="1"/>
</dbReference>
<feature type="transmembrane region" description="Helical" evidence="14">
    <location>
        <begin position="157"/>
        <end position="178"/>
    </location>
</feature>
<name>A0ABT3R0J3_9HYPH</name>
<evidence type="ECO:0000256" key="1">
    <source>
        <dbReference type="ARBA" id="ARBA00001971"/>
    </source>
</evidence>
<evidence type="ECO:0000256" key="5">
    <source>
        <dbReference type="ARBA" id="ARBA00022475"/>
    </source>
</evidence>
<evidence type="ECO:0000256" key="12">
    <source>
        <dbReference type="ARBA" id="ARBA00023136"/>
    </source>
</evidence>
<feature type="transmembrane region" description="Helical" evidence="14">
    <location>
        <begin position="205"/>
        <end position="225"/>
    </location>
</feature>
<keyword evidence="7 14" id="KW-0812">Transmembrane</keyword>
<comment type="similarity">
    <text evidence="3">Belongs to the formate dehydrogenase gamma subunit family.</text>
</comment>
<accession>A0ABT3R0J3</accession>
<evidence type="ECO:0000256" key="4">
    <source>
        <dbReference type="ARBA" id="ARBA00022448"/>
    </source>
</evidence>
<keyword evidence="16" id="KW-0560">Oxidoreductase</keyword>
<dbReference type="Pfam" id="PF01292">
    <property type="entry name" value="Ni_hydr_CYTB"/>
    <property type="match status" value="1"/>
</dbReference>
<evidence type="ECO:0000256" key="3">
    <source>
        <dbReference type="ARBA" id="ARBA00010747"/>
    </source>
</evidence>
<dbReference type="EMBL" id="JAPEVI010000003">
    <property type="protein sequence ID" value="MCX2722684.1"/>
    <property type="molecule type" value="Genomic_DNA"/>
</dbReference>
<evidence type="ECO:0000256" key="6">
    <source>
        <dbReference type="ARBA" id="ARBA00022617"/>
    </source>
</evidence>
<evidence type="ECO:0000256" key="13">
    <source>
        <dbReference type="SAM" id="MobiDB-lite"/>
    </source>
</evidence>
<comment type="caution">
    <text evidence="16">The sequence shown here is derived from an EMBL/GenBank/DDBJ whole genome shotgun (WGS) entry which is preliminary data.</text>
</comment>
<gene>
    <name evidence="16" type="ORF">ON753_09845</name>
</gene>
<dbReference type="RefSeq" id="WP_265962344.1">
    <property type="nucleotide sequence ID" value="NZ_JAPEVI010000003.1"/>
</dbReference>
<evidence type="ECO:0000256" key="10">
    <source>
        <dbReference type="ARBA" id="ARBA00022989"/>
    </source>
</evidence>
<evidence type="ECO:0000256" key="8">
    <source>
        <dbReference type="ARBA" id="ARBA00022723"/>
    </source>
</evidence>
<dbReference type="InterPro" id="IPR016174">
    <property type="entry name" value="Di-haem_cyt_TM"/>
</dbReference>
<evidence type="ECO:0000259" key="15">
    <source>
        <dbReference type="Pfam" id="PF01292"/>
    </source>
</evidence>
<feature type="transmembrane region" description="Helical" evidence="14">
    <location>
        <begin position="342"/>
        <end position="369"/>
    </location>
</feature>
<dbReference type="InterPro" id="IPR011577">
    <property type="entry name" value="Cyt_b561_bac/Ni-Hgenase"/>
</dbReference>
<comment type="cofactor">
    <cofactor evidence="1">
        <name>heme</name>
        <dbReference type="ChEBI" id="CHEBI:30413"/>
    </cofactor>
</comment>
<dbReference type="Proteomes" id="UP001300261">
    <property type="component" value="Unassembled WGS sequence"/>
</dbReference>
<organism evidence="16 17">
    <name type="scientific">Roseibium salinum</name>
    <dbReference type="NCBI Taxonomy" id="1604349"/>
    <lineage>
        <taxon>Bacteria</taxon>
        <taxon>Pseudomonadati</taxon>
        <taxon>Pseudomonadota</taxon>
        <taxon>Alphaproteobacteria</taxon>
        <taxon>Hyphomicrobiales</taxon>
        <taxon>Stappiaceae</taxon>
        <taxon>Roseibium</taxon>
    </lineage>
</organism>